<evidence type="ECO:0000313" key="1">
    <source>
        <dbReference type="EMBL" id="KAI4317944.1"/>
    </source>
</evidence>
<accession>A0ACB9M3C7</accession>
<proteinExistence type="predicted"/>
<dbReference type="Proteomes" id="UP000828941">
    <property type="component" value="Chromosome 10"/>
</dbReference>
<organism evidence="1 2">
    <name type="scientific">Bauhinia variegata</name>
    <name type="common">Purple orchid tree</name>
    <name type="synonym">Phanera variegata</name>
    <dbReference type="NCBI Taxonomy" id="167791"/>
    <lineage>
        <taxon>Eukaryota</taxon>
        <taxon>Viridiplantae</taxon>
        <taxon>Streptophyta</taxon>
        <taxon>Embryophyta</taxon>
        <taxon>Tracheophyta</taxon>
        <taxon>Spermatophyta</taxon>
        <taxon>Magnoliopsida</taxon>
        <taxon>eudicotyledons</taxon>
        <taxon>Gunneridae</taxon>
        <taxon>Pentapetalae</taxon>
        <taxon>rosids</taxon>
        <taxon>fabids</taxon>
        <taxon>Fabales</taxon>
        <taxon>Fabaceae</taxon>
        <taxon>Cercidoideae</taxon>
        <taxon>Cercideae</taxon>
        <taxon>Bauhiniinae</taxon>
        <taxon>Bauhinia</taxon>
    </lineage>
</organism>
<evidence type="ECO:0000313" key="2">
    <source>
        <dbReference type="Proteomes" id="UP000828941"/>
    </source>
</evidence>
<keyword evidence="2" id="KW-1185">Reference proteome</keyword>
<sequence>MATIRMQEYVRAPDPFTLSNTEISKHIIGIHDSTLAARYDVLSLFNFLVNLISNSTHIGDGLQHKLKGFKSVEVVENKIPCSNIMPSAHKLKEISCLMTCHSFNGHAGHETVIWILERLRNYSWDAKAVIALAAFAMDYGEPWRLSLLQHASDSTILEVHLFKFGTEEKSRQAYDVQFTTLVDPTLQLIKGIIELEGLINDKAYSRKEVPTLYTVQRETYTYWAIFALLTCASRITELDWGVKTSEIVRKINLELTNLNIVLQECKAQIDALKDYKWRLSVFQNPSGVLELLKTLIYPRHYTPLNIYDDHSKSVVPLDVLKSRHLLLFISPLDNVEDEIWVLKTIDKTFRRDKDKHDHSILWVPIVENWNEENKAKYDYLRSKMPWYVTKYPSLVKGIKPLREEWLYQDKPIVVVVNPRGEVINKNAMHMIFVWKIEAFPFHSDVDERLSQHWRWFWNEAIQLNQSIGSWIKDDHYIFIYEPPSIPGSKYIEAPLESIKRDHITRIADVSIQYYNLREVETSKFWDNITNSFLSKIMKEYSAQDPTLRDLEKLLTLRNANGWILFSKGNNVLALDEADIISKVLAEYGIWKLDVVQKQGFDNAFLDHYRRKSARAPRSCSNLQLKNIRSGEIPLNVYCPDAACMMKMEIASINYSCCHGEHFKHGPTTEIGDNVHVPVEK</sequence>
<reference evidence="1 2" key="1">
    <citation type="journal article" date="2022" name="DNA Res.">
        <title>Chromosomal-level genome assembly of the orchid tree Bauhinia variegata (Leguminosae; Cercidoideae) supports the allotetraploid origin hypothesis of Bauhinia.</title>
        <authorList>
            <person name="Zhong Y."/>
            <person name="Chen Y."/>
            <person name="Zheng D."/>
            <person name="Pang J."/>
            <person name="Liu Y."/>
            <person name="Luo S."/>
            <person name="Meng S."/>
            <person name="Qian L."/>
            <person name="Wei D."/>
            <person name="Dai S."/>
            <person name="Zhou R."/>
        </authorList>
    </citation>
    <scope>NUCLEOTIDE SEQUENCE [LARGE SCALE GENOMIC DNA]</scope>
    <source>
        <strain evidence="1">BV-YZ2020</strain>
    </source>
</reference>
<comment type="caution">
    <text evidence="1">The sequence shown here is derived from an EMBL/GenBank/DDBJ whole genome shotgun (WGS) entry which is preliminary data.</text>
</comment>
<gene>
    <name evidence="1" type="ORF">L6164_025766</name>
</gene>
<name>A0ACB9M3C7_BAUVA</name>
<dbReference type="EMBL" id="CM039435">
    <property type="protein sequence ID" value="KAI4317944.1"/>
    <property type="molecule type" value="Genomic_DNA"/>
</dbReference>
<protein>
    <submittedName>
        <fullName evidence="1">Uncharacterized protein</fullName>
    </submittedName>
</protein>